<reference evidence="1 2" key="1">
    <citation type="submission" date="2014-04" db="EMBL/GenBank/DDBJ databases">
        <authorList>
            <consortium name="DOE Joint Genome Institute"/>
            <person name="Kuo A."/>
            <person name="Kohler A."/>
            <person name="Costa M.D."/>
            <person name="Nagy L.G."/>
            <person name="Floudas D."/>
            <person name="Copeland A."/>
            <person name="Barry K.W."/>
            <person name="Cichocki N."/>
            <person name="Veneault-Fourrey C."/>
            <person name="LaButti K."/>
            <person name="Lindquist E.A."/>
            <person name="Lipzen A."/>
            <person name="Lundell T."/>
            <person name="Morin E."/>
            <person name="Murat C."/>
            <person name="Sun H."/>
            <person name="Tunlid A."/>
            <person name="Henrissat B."/>
            <person name="Grigoriev I.V."/>
            <person name="Hibbett D.S."/>
            <person name="Martin F."/>
            <person name="Nordberg H.P."/>
            <person name="Cantor M.N."/>
            <person name="Hua S.X."/>
        </authorList>
    </citation>
    <scope>NUCLEOTIDE SEQUENCE [LARGE SCALE GENOMIC DNA]</scope>
    <source>
        <strain evidence="1 2">Marx 270</strain>
    </source>
</reference>
<gene>
    <name evidence="1" type="ORF">M404DRAFT_414220</name>
</gene>
<reference evidence="2" key="2">
    <citation type="submission" date="2015-01" db="EMBL/GenBank/DDBJ databases">
        <title>Evolutionary Origins and Diversification of the Mycorrhizal Mutualists.</title>
        <authorList>
            <consortium name="DOE Joint Genome Institute"/>
            <consortium name="Mycorrhizal Genomics Consortium"/>
            <person name="Kohler A."/>
            <person name="Kuo A."/>
            <person name="Nagy L.G."/>
            <person name="Floudas D."/>
            <person name="Copeland A."/>
            <person name="Barry K.W."/>
            <person name="Cichocki N."/>
            <person name="Veneault-Fourrey C."/>
            <person name="LaButti K."/>
            <person name="Lindquist E.A."/>
            <person name="Lipzen A."/>
            <person name="Lundell T."/>
            <person name="Morin E."/>
            <person name="Murat C."/>
            <person name="Riley R."/>
            <person name="Ohm R."/>
            <person name="Sun H."/>
            <person name="Tunlid A."/>
            <person name="Henrissat B."/>
            <person name="Grigoriev I.V."/>
            <person name="Hibbett D.S."/>
            <person name="Martin F."/>
        </authorList>
    </citation>
    <scope>NUCLEOTIDE SEQUENCE [LARGE SCALE GENOMIC DNA]</scope>
    <source>
        <strain evidence="2">Marx 270</strain>
    </source>
</reference>
<dbReference type="AlphaFoldDB" id="A0A0C3NE96"/>
<name>A0A0C3NE96_PISTI</name>
<sequence length="77" mass="8188">MRDANAPRLVGVAHLQISVGPTLLPSSVVSASDLRTVPWKRMPANSMRNVNAPRLVGVAHLQIPVSLTQALSLAILI</sequence>
<dbReference type="Proteomes" id="UP000054217">
    <property type="component" value="Unassembled WGS sequence"/>
</dbReference>
<dbReference type="InParanoid" id="A0A0C3NE96"/>
<organism evidence="1 2">
    <name type="scientific">Pisolithus tinctorius Marx 270</name>
    <dbReference type="NCBI Taxonomy" id="870435"/>
    <lineage>
        <taxon>Eukaryota</taxon>
        <taxon>Fungi</taxon>
        <taxon>Dikarya</taxon>
        <taxon>Basidiomycota</taxon>
        <taxon>Agaricomycotina</taxon>
        <taxon>Agaricomycetes</taxon>
        <taxon>Agaricomycetidae</taxon>
        <taxon>Boletales</taxon>
        <taxon>Sclerodermatineae</taxon>
        <taxon>Pisolithaceae</taxon>
        <taxon>Pisolithus</taxon>
    </lineage>
</organism>
<accession>A0A0C3NE96</accession>
<dbReference type="HOGENOM" id="CLU_2639063_0_0_1"/>
<evidence type="ECO:0000313" key="2">
    <source>
        <dbReference type="Proteomes" id="UP000054217"/>
    </source>
</evidence>
<keyword evidence="2" id="KW-1185">Reference proteome</keyword>
<dbReference type="EMBL" id="KN832114">
    <property type="protein sequence ID" value="KIN94100.1"/>
    <property type="molecule type" value="Genomic_DNA"/>
</dbReference>
<proteinExistence type="predicted"/>
<evidence type="ECO:0000313" key="1">
    <source>
        <dbReference type="EMBL" id="KIN94100.1"/>
    </source>
</evidence>
<protein>
    <submittedName>
        <fullName evidence="1">Uncharacterized protein</fullName>
    </submittedName>
</protein>